<dbReference type="STRING" id="1123501.Wenmar_00408"/>
<dbReference type="InterPro" id="IPR002781">
    <property type="entry name" value="TM_pro_TauE-like"/>
</dbReference>
<evidence type="ECO:0000313" key="9">
    <source>
        <dbReference type="EMBL" id="KIQ71030.1"/>
    </source>
</evidence>
<keyword evidence="4 8" id="KW-1003">Cell membrane</keyword>
<feature type="transmembrane region" description="Helical" evidence="8">
    <location>
        <begin position="196"/>
        <end position="218"/>
    </location>
</feature>
<keyword evidence="5 8" id="KW-0812">Transmembrane</keyword>
<evidence type="ECO:0000256" key="2">
    <source>
        <dbReference type="ARBA" id="ARBA00009142"/>
    </source>
</evidence>
<dbReference type="PANTHER" id="PTHR30269">
    <property type="entry name" value="TRANSMEMBRANE PROTEIN YFCA"/>
    <property type="match status" value="1"/>
</dbReference>
<organism evidence="9 10">
    <name type="scientific">Wenxinia marina DSM 24838</name>
    <dbReference type="NCBI Taxonomy" id="1123501"/>
    <lineage>
        <taxon>Bacteria</taxon>
        <taxon>Pseudomonadati</taxon>
        <taxon>Pseudomonadota</taxon>
        <taxon>Alphaproteobacteria</taxon>
        <taxon>Rhodobacterales</taxon>
        <taxon>Roseobacteraceae</taxon>
        <taxon>Wenxinia</taxon>
    </lineage>
</organism>
<dbReference type="RefSeq" id="WP_018304526.1">
    <property type="nucleotide sequence ID" value="NZ_KB902314.1"/>
</dbReference>
<evidence type="ECO:0000256" key="5">
    <source>
        <dbReference type="ARBA" id="ARBA00022692"/>
    </source>
</evidence>
<name>A0A0D0NS18_9RHOB</name>
<evidence type="ECO:0000256" key="3">
    <source>
        <dbReference type="ARBA" id="ARBA00022448"/>
    </source>
</evidence>
<sequence>MIDWTALPAVVAAMIAGGLLKGATGAGAPVVAVPVLALFYDVQFAVALFVIPNFCSNAWQGWTYRAAVTDRRLALLFAASGLVGAGVGTVMLVNLPSGLLIGAVALAVLLYIGFRIARPDWTLPRETGRRLAVPAGLLGGVLQGAAGISAPASITFLNAMRLDREEFIGTISLFFMAMCLVQIPLLSAYGLLTPHVALLGLLAMIPLFGAMPVGAWMARHVSRAAFDRIVLGLLGILSLRLLAEATGLW</sequence>
<evidence type="ECO:0000256" key="8">
    <source>
        <dbReference type="RuleBase" id="RU363041"/>
    </source>
</evidence>
<accession>A0A0D0NS18</accession>
<gene>
    <name evidence="9" type="ORF">Wenmar_00408</name>
</gene>
<evidence type="ECO:0000256" key="6">
    <source>
        <dbReference type="ARBA" id="ARBA00022989"/>
    </source>
</evidence>
<evidence type="ECO:0000256" key="7">
    <source>
        <dbReference type="ARBA" id="ARBA00023136"/>
    </source>
</evidence>
<proteinExistence type="inferred from homology"/>
<feature type="transmembrane region" description="Helical" evidence="8">
    <location>
        <begin position="99"/>
        <end position="117"/>
    </location>
</feature>
<dbReference type="GO" id="GO:0005886">
    <property type="term" value="C:plasma membrane"/>
    <property type="evidence" value="ECO:0007669"/>
    <property type="project" value="UniProtKB-SubCell"/>
</dbReference>
<dbReference type="PATRIC" id="fig|1123501.6.peg.467"/>
<evidence type="ECO:0000256" key="1">
    <source>
        <dbReference type="ARBA" id="ARBA00004651"/>
    </source>
</evidence>
<dbReference type="eggNOG" id="COG0730">
    <property type="taxonomic scope" value="Bacteria"/>
</dbReference>
<feature type="transmembrane region" description="Helical" evidence="8">
    <location>
        <begin position="73"/>
        <end position="93"/>
    </location>
</feature>
<comment type="similarity">
    <text evidence="2 8">Belongs to the 4-toluene sulfonate uptake permease (TSUP) (TC 2.A.102) family.</text>
</comment>
<evidence type="ECO:0000313" key="10">
    <source>
        <dbReference type="Proteomes" id="UP000035100"/>
    </source>
</evidence>
<comment type="subcellular location">
    <subcellularLocation>
        <location evidence="1 8">Cell membrane</location>
        <topology evidence="1 8">Multi-pass membrane protein</topology>
    </subcellularLocation>
</comment>
<dbReference type="PANTHER" id="PTHR30269:SF37">
    <property type="entry name" value="MEMBRANE TRANSPORTER PROTEIN"/>
    <property type="match status" value="1"/>
</dbReference>
<evidence type="ECO:0000256" key="4">
    <source>
        <dbReference type="ARBA" id="ARBA00022475"/>
    </source>
</evidence>
<dbReference type="InterPro" id="IPR052017">
    <property type="entry name" value="TSUP"/>
</dbReference>
<keyword evidence="3" id="KW-0813">Transport</keyword>
<dbReference type="Pfam" id="PF01925">
    <property type="entry name" value="TauE"/>
    <property type="match status" value="1"/>
</dbReference>
<reference evidence="9 10" key="1">
    <citation type="submission" date="2013-01" db="EMBL/GenBank/DDBJ databases">
        <authorList>
            <person name="Fiebig A."/>
            <person name="Goeker M."/>
            <person name="Klenk H.-P.P."/>
        </authorList>
    </citation>
    <scope>NUCLEOTIDE SEQUENCE [LARGE SCALE GENOMIC DNA]</scope>
    <source>
        <strain evidence="9 10">DSM 24838</strain>
    </source>
</reference>
<feature type="transmembrane region" description="Helical" evidence="8">
    <location>
        <begin position="32"/>
        <end position="52"/>
    </location>
</feature>
<protein>
    <recommendedName>
        <fullName evidence="8">Probable membrane transporter protein</fullName>
    </recommendedName>
</protein>
<keyword evidence="7 8" id="KW-0472">Membrane</keyword>
<feature type="transmembrane region" description="Helical" evidence="8">
    <location>
        <begin position="167"/>
        <end position="190"/>
    </location>
</feature>
<dbReference type="AlphaFoldDB" id="A0A0D0NS18"/>
<keyword evidence="10" id="KW-1185">Reference proteome</keyword>
<dbReference type="Proteomes" id="UP000035100">
    <property type="component" value="Unassembled WGS sequence"/>
</dbReference>
<comment type="caution">
    <text evidence="9">The sequence shown here is derived from an EMBL/GenBank/DDBJ whole genome shotgun (WGS) entry which is preliminary data.</text>
</comment>
<keyword evidence="6 8" id="KW-1133">Transmembrane helix</keyword>
<dbReference type="EMBL" id="AONG01000003">
    <property type="protein sequence ID" value="KIQ71030.1"/>
    <property type="molecule type" value="Genomic_DNA"/>
</dbReference>